<protein>
    <submittedName>
        <fullName evidence="1">MobE homing endonuclease</fullName>
    </submittedName>
</protein>
<name>Q76Z43_9CAUD</name>
<dbReference type="Gene3D" id="1.10.10.10">
    <property type="entry name" value="Winged helix-like DNA-binding domain superfamily/Winged helix DNA-binding domain"/>
    <property type="match status" value="1"/>
</dbReference>
<dbReference type="RefSeq" id="NP_943926.1">
    <property type="nucleotide sequence ID" value="NC_005260.1"/>
</dbReference>
<dbReference type="Proteomes" id="UP000002555">
    <property type="component" value="Segment"/>
</dbReference>
<reference evidence="1 2" key="1">
    <citation type="journal article" date="2001" name="J. Bacteriol.">
        <title>Phylogeny of the major head and tail genes of the wide-ranging T4-type bacteriophages.</title>
        <authorList>
            <person name="Tetart F."/>
            <person name="Desplats C."/>
            <person name="Kutateladze M."/>
            <person name="Monod C."/>
            <person name="Ackermann H.W."/>
            <person name="Krisch H.M."/>
        </authorList>
    </citation>
    <scope>NUCLEOTIDE SEQUENCE</scope>
</reference>
<dbReference type="InterPro" id="IPR036388">
    <property type="entry name" value="WH-like_DNA-bd_sf"/>
</dbReference>
<gene>
    <name evidence="1" type="primary">mobE</name>
</gene>
<dbReference type="InterPro" id="IPR003615">
    <property type="entry name" value="HNH_nuc"/>
</dbReference>
<keyword evidence="1" id="KW-0378">Hydrolase</keyword>
<evidence type="ECO:0000313" key="2">
    <source>
        <dbReference type="Proteomes" id="UP000002555"/>
    </source>
</evidence>
<keyword evidence="2" id="KW-1185">Reference proteome</keyword>
<dbReference type="GO" id="GO:0004519">
    <property type="term" value="F:endonuclease activity"/>
    <property type="evidence" value="ECO:0007669"/>
    <property type="project" value="UniProtKB-KW"/>
</dbReference>
<accession>Q76Z43</accession>
<dbReference type="CDD" id="cd00085">
    <property type="entry name" value="HNHc"/>
    <property type="match status" value="1"/>
</dbReference>
<proteinExistence type="predicted"/>
<dbReference type="GeneID" id="2658036"/>
<dbReference type="EMBL" id="AY266303">
    <property type="protein sequence ID" value="AAQ17703.1"/>
    <property type="molecule type" value="Genomic_DNA"/>
</dbReference>
<keyword evidence="1" id="KW-0540">Nuclease</keyword>
<dbReference type="KEGG" id="vg:2658036"/>
<sequence>MNYKRIHDLIINKFKNSEISGYKEKHHIIPRCMGGDDSDDNLVYLTAKAHYVVHHLLTKIYKSNKLIFAYNMMRVGNKEHSRVYAYMHESNRVKLAKALSEVKTGSIAPNKGKPMSDVQREKLSYLWRFVSPTGEEHIVSGLKDFCLKHGLNPSTMSAVCRGKRSNHHGWKLYKLGDDEHNKEYVPKSRATNLGKPAPNGIKIVIGGIEYPSIGIAMKETGISRFILNRRFRENDRT</sequence>
<keyword evidence="1" id="KW-0255">Endonuclease</keyword>
<dbReference type="OrthoDB" id="19703at10239"/>
<evidence type="ECO:0000313" key="1">
    <source>
        <dbReference type="EMBL" id="AAQ17703.1"/>
    </source>
</evidence>
<organism evidence="1 2">
    <name type="scientific">Aeromonas phage Aeh1</name>
    <dbReference type="NCBI Taxonomy" id="2880362"/>
    <lineage>
        <taxon>Viruses</taxon>
        <taxon>Duplodnaviria</taxon>
        <taxon>Heunggongvirae</taxon>
        <taxon>Uroviricota</taxon>
        <taxon>Caudoviricetes</taxon>
        <taxon>Pantevenvirales</taxon>
        <taxon>Straboviridae</taxon>
        <taxon>Cinqassovirus</taxon>
        <taxon>Cinqassovirus aeh1</taxon>
    </lineage>
</organism>